<dbReference type="InterPro" id="IPR050324">
    <property type="entry name" value="CDP-alcohol_PTase-I"/>
</dbReference>
<dbReference type="GO" id="GO:0008444">
    <property type="term" value="F:CDP-diacylglycerol-glycerol-3-phosphate 3-phosphatidyltransferase activity"/>
    <property type="evidence" value="ECO:0007669"/>
    <property type="project" value="UniProtKB-EC"/>
</dbReference>
<feature type="transmembrane region" description="Helical" evidence="18">
    <location>
        <begin position="100"/>
        <end position="117"/>
    </location>
</feature>
<evidence type="ECO:0000256" key="17">
    <source>
        <dbReference type="RuleBase" id="RU003750"/>
    </source>
</evidence>
<evidence type="ECO:0000256" key="8">
    <source>
        <dbReference type="ARBA" id="ARBA00022679"/>
    </source>
</evidence>
<evidence type="ECO:0000313" key="20">
    <source>
        <dbReference type="Proteomes" id="UP001236559"/>
    </source>
</evidence>
<comment type="catalytic activity">
    <reaction evidence="15">
        <text>a CDP-1,2-diacyl-sn-glycerol + sn-glycerol 3-phosphate = a 1,2-diacyl-sn-glycero-3-phospho-(1'-sn-glycero-3'-phosphate) + CMP + H(+)</text>
        <dbReference type="Rhea" id="RHEA:12593"/>
        <dbReference type="ChEBI" id="CHEBI:15378"/>
        <dbReference type="ChEBI" id="CHEBI:57597"/>
        <dbReference type="ChEBI" id="CHEBI:58332"/>
        <dbReference type="ChEBI" id="CHEBI:60110"/>
        <dbReference type="ChEBI" id="CHEBI:60377"/>
        <dbReference type="EC" id="2.7.8.5"/>
    </reaction>
</comment>
<dbReference type="NCBIfam" id="TIGR00560">
    <property type="entry name" value="pgsA"/>
    <property type="match status" value="1"/>
</dbReference>
<evidence type="ECO:0000256" key="12">
    <source>
        <dbReference type="ARBA" id="ARBA00023136"/>
    </source>
</evidence>
<evidence type="ECO:0000256" key="1">
    <source>
        <dbReference type="ARBA" id="ARBA00003973"/>
    </source>
</evidence>
<dbReference type="Proteomes" id="UP001236559">
    <property type="component" value="Unassembled WGS sequence"/>
</dbReference>
<gene>
    <name evidence="19" type="ORF">J2S72_000073</name>
</gene>
<keyword evidence="7" id="KW-0444">Lipid biosynthesis</keyword>
<evidence type="ECO:0000256" key="7">
    <source>
        <dbReference type="ARBA" id="ARBA00022516"/>
    </source>
</evidence>
<evidence type="ECO:0000313" key="19">
    <source>
        <dbReference type="EMBL" id="MDQ0274077.1"/>
    </source>
</evidence>
<evidence type="ECO:0000256" key="2">
    <source>
        <dbReference type="ARBA" id="ARBA00004141"/>
    </source>
</evidence>
<comment type="caution">
    <text evidence="19">The sequence shown here is derived from an EMBL/GenBank/DDBJ whole genome shotgun (WGS) entry which is preliminary data.</text>
</comment>
<feature type="transmembrane region" description="Helical" evidence="18">
    <location>
        <begin position="7"/>
        <end position="24"/>
    </location>
</feature>
<feature type="transmembrane region" description="Helical" evidence="18">
    <location>
        <begin position="70"/>
        <end position="94"/>
    </location>
</feature>
<organism evidence="19 20">
    <name type="scientific">Peptoniphilus koenoeneniae</name>
    <dbReference type="NCBI Taxonomy" id="507751"/>
    <lineage>
        <taxon>Bacteria</taxon>
        <taxon>Bacillati</taxon>
        <taxon>Bacillota</taxon>
        <taxon>Tissierellia</taxon>
        <taxon>Tissierellales</taxon>
        <taxon>Peptoniphilaceae</taxon>
        <taxon>Peptoniphilus</taxon>
    </lineage>
</organism>
<accession>A0ABU0AS37</accession>
<keyword evidence="11" id="KW-0443">Lipid metabolism</keyword>
<feature type="transmembrane region" description="Helical" evidence="18">
    <location>
        <begin position="124"/>
        <end position="141"/>
    </location>
</feature>
<dbReference type="InterPro" id="IPR000462">
    <property type="entry name" value="CDP-OH_P_trans"/>
</dbReference>
<comment type="subcellular location">
    <subcellularLocation>
        <location evidence="2">Membrane</location>
        <topology evidence="2">Multi-pass membrane protein</topology>
    </subcellularLocation>
</comment>
<protein>
    <recommendedName>
        <fullName evidence="6 16">CDP-diacylglycerol--glycerol-3-phosphate 3-phosphatidyltransferase</fullName>
        <ecNumber evidence="5 16">2.7.8.5</ecNumber>
    </recommendedName>
</protein>
<dbReference type="RefSeq" id="WP_023056427.1">
    <property type="nucleotide sequence ID" value="NZ_JAUSTN010000001.1"/>
</dbReference>
<evidence type="ECO:0000256" key="11">
    <source>
        <dbReference type="ARBA" id="ARBA00023098"/>
    </source>
</evidence>
<dbReference type="InterPro" id="IPR004570">
    <property type="entry name" value="Phosphatidylglycerol_P_synth"/>
</dbReference>
<dbReference type="PANTHER" id="PTHR14269:SF62">
    <property type="entry name" value="CDP-DIACYLGLYCEROL--GLYCEROL-3-PHOSPHATE 3-PHOSPHATIDYLTRANSFERASE 1, CHLOROPLASTIC"/>
    <property type="match status" value="1"/>
</dbReference>
<keyword evidence="12 18" id="KW-0472">Membrane</keyword>
<evidence type="ECO:0000256" key="10">
    <source>
        <dbReference type="ARBA" id="ARBA00022989"/>
    </source>
</evidence>
<dbReference type="InterPro" id="IPR048254">
    <property type="entry name" value="CDP_ALCOHOL_P_TRANSF_CS"/>
</dbReference>
<keyword evidence="20" id="KW-1185">Reference proteome</keyword>
<dbReference type="PANTHER" id="PTHR14269">
    <property type="entry name" value="CDP-DIACYLGLYCEROL--GLYCEROL-3-PHOSPHATE 3-PHOSPHATIDYLTRANSFERASE-RELATED"/>
    <property type="match status" value="1"/>
</dbReference>
<keyword evidence="9 18" id="KW-0812">Transmembrane</keyword>
<dbReference type="EMBL" id="JAUSTN010000001">
    <property type="protein sequence ID" value="MDQ0274077.1"/>
    <property type="molecule type" value="Genomic_DNA"/>
</dbReference>
<comment type="pathway">
    <text evidence="3">Phospholipid metabolism; phosphatidylglycerol biosynthesis; phosphatidylglycerol from CDP-diacylglycerol: step 1/2.</text>
</comment>
<sequence>MNLPNKLTFLRILLVPVFVILMYLGQEFRVIATIVFCIASFTDFLDGYLARKNNLVTNFGKFADPLADKILVCSAIIIFCEMGDIPAWAVIIIIAREFAITGFRIIAASMNITIAAGSLGKIKTATQLVAVILMLIGLPILYKTGLILFYISLFFTIISAVDYMVKNKEVLDLENM</sequence>
<dbReference type="Gene3D" id="1.20.120.1760">
    <property type="match status" value="1"/>
</dbReference>
<evidence type="ECO:0000256" key="15">
    <source>
        <dbReference type="ARBA" id="ARBA00048586"/>
    </source>
</evidence>
<dbReference type="EC" id="2.7.8.5" evidence="5 16"/>
<evidence type="ECO:0000256" key="14">
    <source>
        <dbReference type="ARBA" id="ARBA00023264"/>
    </source>
</evidence>
<reference evidence="19 20" key="1">
    <citation type="submission" date="2023-07" db="EMBL/GenBank/DDBJ databases">
        <title>Genomic Encyclopedia of Type Strains, Phase IV (KMG-IV): sequencing the most valuable type-strain genomes for metagenomic binning, comparative biology and taxonomic classification.</title>
        <authorList>
            <person name="Goeker M."/>
        </authorList>
    </citation>
    <scope>NUCLEOTIDE SEQUENCE [LARGE SCALE GENOMIC DNA]</scope>
    <source>
        <strain evidence="19 20">DSM 22616</strain>
    </source>
</reference>
<evidence type="ECO:0000256" key="18">
    <source>
        <dbReference type="SAM" id="Phobius"/>
    </source>
</evidence>
<evidence type="ECO:0000256" key="16">
    <source>
        <dbReference type="NCBIfam" id="TIGR00560"/>
    </source>
</evidence>
<keyword evidence="10 18" id="KW-1133">Transmembrane helix</keyword>
<dbReference type="Pfam" id="PF01066">
    <property type="entry name" value="CDP-OH_P_transf"/>
    <property type="match status" value="1"/>
</dbReference>
<comment type="similarity">
    <text evidence="4 17">Belongs to the CDP-alcohol phosphatidyltransferase class-I family.</text>
</comment>
<evidence type="ECO:0000256" key="3">
    <source>
        <dbReference type="ARBA" id="ARBA00005042"/>
    </source>
</evidence>
<keyword evidence="13" id="KW-0594">Phospholipid biosynthesis</keyword>
<name>A0ABU0AS37_9FIRM</name>
<keyword evidence="14" id="KW-1208">Phospholipid metabolism</keyword>
<dbReference type="PIRSF" id="PIRSF000847">
    <property type="entry name" value="Phos_ph_gly_syn"/>
    <property type="match status" value="1"/>
</dbReference>
<evidence type="ECO:0000256" key="5">
    <source>
        <dbReference type="ARBA" id="ARBA00013170"/>
    </source>
</evidence>
<comment type="function">
    <text evidence="1">This protein catalyzes the committed step to the synthesis of the acidic phospholipids.</text>
</comment>
<feature type="transmembrane region" description="Helical" evidence="18">
    <location>
        <begin position="30"/>
        <end position="49"/>
    </location>
</feature>
<evidence type="ECO:0000256" key="13">
    <source>
        <dbReference type="ARBA" id="ARBA00023209"/>
    </source>
</evidence>
<keyword evidence="8 17" id="KW-0808">Transferase</keyword>
<evidence type="ECO:0000256" key="9">
    <source>
        <dbReference type="ARBA" id="ARBA00022692"/>
    </source>
</evidence>
<evidence type="ECO:0000256" key="6">
    <source>
        <dbReference type="ARBA" id="ARBA00014944"/>
    </source>
</evidence>
<evidence type="ECO:0000256" key="4">
    <source>
        <dbReference type="ARBA" id="ARBA00010441"/>
    </source>
</evidence>
<proteinExistence type="inferred from homology"/>
<dbReference type="InterPro" id="IPR043130">
    <property type="entry name" value="CDP-OH_PTrfase_TM_dom"/>
</dbReference>
<dbReference type="PROSITE" id="PS00379">
    <property type="entry name" value="CDP_ALCOHOL_P_TRANSF"/>
    <property type="match status" value="1"/>
</dbReference>